<sequence>MTAARDIHVRMGEIAIGRGPDLLRATLGSCVGIAMLWRERDVYGLAHCLLPGDGQAGSRRCAANGDTSARYVTDAVPCLLRLMNITAEARRSIEVVLAGGASMMAPARATKYGAIGDQNVRMACGLLASLGMSIVHADVGGEHGRQLIVDCVGHNYAVRTFTRPS</sequence>
<dbReference type="Gene3D" id="3.30.1330.200">
    <property type="match status" value="1"/>
</dbReference>
<dbReference type="InterPro" id="IPR011324">
    <property type="entry name" value="Cytotoxic_necrot_fac-like_cat"/>
</dbReference>
<dbReference type="Pfam" id="PF03975">
    <property type="entry name" value="CheD"/>
    <property type="match status" value="1"/>
</dbReference>
<evidence type="ECO:0000256" key="1">
    <source>
        <dbReference type="ARBA" id="ARBA00022500"/>
    </source>
</evidence>
<dbReference type="CDD" id="cd16352">
    <property type="entry name" value="CheD"/>
    <property type="match status" value="1"/>
</dbReference>
<dbReference type="InterPro" id="IPR005659">
    <property type="entry name" value="Chemorcpt_Glu_NH3ase_CheD"/>
</dbReference>
<dbReference type="RefSeq" id="WP_115534796.1">
    <property type="nucleotide sequence ID" value="NZ_QRGA01000009.1"/>
</dbReference>
<reference evidence="4 5" key="1">
    <citation type="submission" date="2018-08" db="EMBL/GenBank/DDBJ databases">
        <title>Paraburkholderia sp. DHOM06 isolated from forest soil.</title>
        <authorList>
            <person name="Gao Z.-H."/>
            <person name="Qiu L.-H."/>
        </authorList>
    </citation>
    <scope>NUCLEOTIDE SEQUENCE [LARGE SCALE GENOMIC DNA]</scope>
    <source>
        <strain evidence="4 5">DHOM06</strain>
    </source>
</reference>
<evidence type="ECO:0000256" key="3">
    <source>
        <dbReference type="HAMAP-Rule" id="MF_01440"/>
    </source>
</evidence>
<dbReference type="OrthoDB" id="7838801at2"/>
<evidence type="ECO:0000313" key="5">
    <source>
        <dbReference type="Proteomes" id="UP000256838"/>
    </source>
</evidence>
<dbReference type="GO" id="GO:0050568">
    <property type="term" value="F:protein-glutamine glutaminase activity"/>
    <property type="evidence" value="ECO:0007669"/>
    <property type="project" value="UniProtKB-UniRule"/>
</dbReference>
<accession>A0A3D8JWW9</accession>
<comment type="function">
    <text evidence="3">Probably deamidates glutamine residues to glutamate on methyl-accepting chemotaxis receptors (MCPs), playing an important role in chemotaxis.</text>
</comment>
<protein>
    <recommendedName>
        <fullName evidence="3">Probable chemoreceptor glutamine deamidase CheD</fullName>
        <ecNumber evidence="3">3.5.1.44</ecNumber>
    </recommendedName>
</protein>
<keyword evidence="5" id="KW-1185">Reference proteome</keyword>
<evidence type="ECO:0000313" key="4">
    <source>
        <dbReference type="EMBL" id="RDU97608.1"/>
    </source>
</evidence>
<comment type="caution">
    <text evidence="4">The sequence shown here is derived from an EMBL/GenBank/DDBJ whole genome shotgun (WGS) entry which is preliminary data.</text>
</comment>
<keyword evidence="2 3" id="KW-0378">Hydrolase</keyword>
<dbReference type="EMBL" id="QRGA01000009">
    <property type="protein sequence ID" value="RDU97608.1"/>
    <property type="molecule type" value="Genomic_DNA"/>
</dbReference>
<dbReference type="InterPro" id="IPR038592">
    <property type="entry name" value="CheD-like_sf"/>
</dbReference>
<organism evidence="4 5">
    <name type="scientific">Trinickia dinghuensis</name>
    <dbReference type="NCBI Taxonomy" id="2291023"/>
    <lineage>
        <taxon>Bacteria</taxon>
        <taxon>Pseudomonadati</taxon>
        <taxon>Pseudomonadota</taxon>
        <taxon>Betaproteobacteria</taxon>
        <taxon>Burkholderiales</taxon>
        <taxon>Burkholderiaceae</taxon>
        <taxon>Trinickia</taxon>
    </lineage>
</organism>
<dbReference type="HAMAP" id="MF_01440">
    <property type="entry name" value="CheD"/>
    <property type="match status" value="1"/>
</dbReference>
<gene>
    <name evidence="3" type="primary">cheD</name>
    <name evidence="4" type="ORF">DWV00_17170</name>
</gene>
<comment type="similarity">
    <text evidence="3">Belongs to the CheD family.</text>
</comment>
<comment type="catalytic activity">
    <reaction evidence="3">
        <text>L-glutaminyl-[protein] + H2O = L-glutamyl-[protein] + NH4(+)</text>
        <dbReference type="Rhea" id="RHEA:16441"/>
        <dbReference type="Rhea" id="RHEA-COMP:10207"/>
        <dbReference type="Rhea" id="RHEA-COMP:10208"/>
        <dbReference type="ChEBI" id="CHEBI:15377"/>
        <dbReference type="ChEBI" id="CHEBI:28938"/>
        <dbReference type="ChEBI" id="CHEBI:29973"/>
        <dbReference type="ChEBI" id="CHEBI:30011"/>
        <dbReference type="EC" id="3.5.1.44"/>
    </reaction>
</comment>
<dbReference type="PANTHER" id="PTHR35147:SF1">
    <property type="entry name" value="CHEMORECEPTOR GLUTAMINE DEAMIDASE CHED-RELATED"/>
    <property type="match status" value="1"/>
</dbReference>
<dbReference type="Proteomes" id="UP000256838">
    <property type="component" value="Unassembled WGS sequence"/>
</dbReference>
<evidence type="ECO:0000256" key="2">
    <source>
        <dbReference type="ARBA" id="ARBA00022801"/>
    </source>
</evidence>
<keyword evidence="1 3" id="KW-0145">Chemotaxis</keyword>
<proteinExistence type="inferred from homology"/>
<dbReference type="AlphaFoldDB" id="A0A3D8JWW9"/>
<name>A0A3D8JWW9_9BURK</name>
<dbReference type="GO" id="GO:0006935">
    <property type="term" value="P:chemotaxis"/>
    <property type="evidence" value="ECO:0007669"/>
    <property type="project" value="UniProtKB-UniRule"/>
</dbReference>
<dbReference type="SUPFAM" id="SSF64438">
    <property type="entry name" value="CNF1/YfiH-like putative cysteine hydrolases"/>
    <property type="match status" value="1"/>
</dbReference>
<dbReference type="PANTHER" id="PTHR35147">
    <property type="entry name" value="CHEMORECEPTOR GLUTAMINE DEAMIDASE CHED-RELATED"/>
    <property type="match status" value="1"/>
</dbReference>
<dbReference type="EC" id="3.5.1.44" evidence="3"/>